<organism evidence="2 4">
    <name type="scientific">Duganella violaceipulchra</name>
    <dbReference type="NCBI Taxonomy" id="2849652"/>
    <lineage>
        <taxon>Bacteria</taxon>
        <taxon>Pseudomonadati</taxon>
        <taxon>Pseudomonadota</taxon>
        <taxon>Betaproteobacteria</taxon>
        <taxon>Burkholderiales</taxon>
        <taxon>Oxalobacteraceae</taxon>
        <taxon>Telluria group</taxon>
        <taxon>Duganella</taxon>
    </lineage>
</organism>
<dbReference type="EMBL" id="JAHTGR010000014">
    <property type="protein sequence ID" value="MBV6323973.1"/>
    <property type="molecule type" value="Genomic_DNA"/>
</dbReference>
<dbReference type="RefSeq" id="WP_217944931.1">
    <property type="nucleotide sequence ID" value="NZ_JAHTGR010000014.1"/>
</dbReference>
<reference evidence="3" key="2">
    <citation type="submission" date="2022-03" db="EMBL/GenBank/DDBJ databases">
        <title>Genome Encyclopedia of Bacteria and Archaea VI: Functional Genomics of Type Strains.</title>
        <authorList>
            <person name="Whitman W."/>
        </authorList>
    </citation>
    <scope>NUCLEOTIDE SEQUENCE</scope>
    <source>
        <strain evidence="3">HSC-15S17</strain>
    </source>
</reference>
<protein>
    <submittedName>
        <fullName evidence="2">Type II secretion system protein</fullName>
    </submittedName>
    <submittedName>
        <fullName evidence="3">Type II secretory pathway pseudopilin PulG</fullName>
    </submittedName>
</protein>
<evidence type="ECO:0000313" key="2">
    <source>
        <dbReference type="EMBL" id="MBV6323973.1"/>
    </source>
</evidence>
<dbReference type="Proteomes" id="UP001162889">
    <property type="component" value="Unassembled WGS sequence"/>
</dbReference>
<comment type="caution">
    <text evidence="2">The sequence shown here is derived from an EMBL/GenBank/DDBJ whole genome shotgun (WGS) entry which is preliminary data.</text>
</comment>
<evidence type="ECO:0000313" key="4">
    <source>
        <dbReference type="Proteomes" id="UP001155901"/>
    </source>
</evidence>
<name>A0AA41H8D6_9BURK</name>
<evidence type="ECO:0000313" key="3">
    <source>
        <dbReference type="EMBL" id="MCP2011045.1"/>
    </source>
</evidence>
<feature type="transmembrane region" description="Helical" evidence="1">
    <location>
        <begin position="12"/>
        <end position="33"/>
    </location>
</feature>
<evidence type="ECO:0000256" key="1">
    <source>
        <dbReference type="SAM" id="Phobius"/>
    </source>
</evidence>
<proteinExistence type="predicted"/>
<dbReference type="EMBL" id="JALJZU010000010">
    <property type="protein sequence ID" value="MCP2011045.1"/>
    <property type="molecule type" value="Genomic_DNA"/>
</dbReference>
<evidence type="ECO:0000313" key="5">
    <source>
        <dbReference type="Proteomes" id="UP001162889"/>
    </source>
</evidence>
<gene>
    <name evidence="2" type="ORF">KVP70_23845</name>
    <name evidence="3" type="ORF">L1274_004791</name>
</gene>
<keyword evidence="1" id="KW-0812">Transmembrane</keyword>
<keyword evidence="1" id="KW-1133">Transmembrane helix</keyword>
<keyword evidence="5" id="KW-1185">Reference proteome</keyword>
<reference evidence="2" key="1">
    <citation type="submission" date="2021-07" db="EMBL/GenBank/DDBJ databases">
        <title>Characterization of violacein-producing bacteria and related species.</title>
        <authorList>
            <person name="Wilson H.S."/>
            <person name="De Leon M.E."/>
        </authorList>
    </citation>
    <scope>NUCLEOTIDE SEQUENCE</scope>
    <source>
        <strain evidence="2">HSC-15S17</strain>
    </source>
</reference>
<dbReference type="Proteomes" id="UP001155901">
    <property type="component" value="Unassembled WGS sequence"/>
</dbReference>
<sequence length="172" mass="19302">MRPTKQLRRTGGWTYLCLLMVVAMIGLGLTAVVEMDATMTRREKEAELLAIGHQFREAIRRYRQVPGMEQAYPAALENLLTDNRTSPPTRHLRKIFVDPMTVKAEWGLVIANGGIVGVHSLSQMTPIKQDGFDIDDASFYGQQSYMRWIFGEVGPTPRGARPVSRLADAILK</sequence>
<accession>A0AA41H8D6</accession>
<dbReference type="AlphaFoldDB" id="A0AA41H8D6"/>
<keyword evidence="1" id="KW-0472">Membrane</keyword>